<dbReference type="InterPro" id="IPR000847">
    <property type="entry name" value="LysR_HTH_N"/>
</dbReference>
<keyword evidence="2" id="KW-0805">Transcription regulation</keyword>
<evidence type="ECO:0000313" key="6">
    <source>
        <dbReference type="EMBL" id="MCT9811905.1"/>
    </source>
</evidence>
<dbReference type="InterPro" id="IPR005119">
    <property type="entry name" value="LysR_subst-bd"/>
</dbReference>
<name>A0ABT2PN56_9BURK</name>
<dbReference type="InterPro" id="IPR036390">
    <property type="entry name" value="WH_DNA-bd_sf"/>
</dbReference>
<keyword evidence="4" id="KW-0804">Transcription</keyword>
<reference evidence="6 7" key="1">
    <citation type="submission" date="2022-09" db="EMBL/GenBank/DDBJ databases">
        <title>Draft genome of isolate Be4.</title>
        <authorList>
            <person name="Sanchez-Castro I."/>
            <person name="Martinez-Rodriguez P."/>
            <person name="Descostes M."/>
            <person name="Merroun M."/>
        </authorList>
    </citation>
    <scope>NUCLEOTIDE SEQUENCE [LARGE SCALE GENOMIC DNA]</scope>
    <source>
        <strain evidence="6 7">Be4</strain>
    </source>
</reference>
<dbReference type="PROSITE" id="PS50931">
    <property type="entry name" value="HTH_LYSR"/>
    <property type="match status" value="1"/>
</dbReference>
<evidence type="ECO:0000256" key="3">
    <source>
        <dbReference type="ARBA" id="ARBA00023125"/>
    </source>
</evidence>
<proteinExistence type="inferred from homology"/>
<feature type="domain" description="HTH lysR-type" evidence="5">
    <location>
        <begin position="1"/>
        <end position="58"/>
    </location>
</feature>
<dbReference type="PANTHER" id="PTHR30427:SF1">
    <property type="entry name" value="TRANSCRIPTIONAL ACTIVATOR PROTEIN LYSR"/>
    <property type="match status" value="1"/>
</dbReference>
<dbReference type="Gene3D" id="1.10.10.10">
    <property type="entry name" value="Winged helix-like DNA-binding domain superfamily/Winged helix DNA-binding domain"/>
    <property type="match status" value="1"/>
</dbReference>
<dbReference type="Proteomes" id="UP001525968">
    <property type="component" value="Unassembled WGS sequence"/>
</dbReference>
<comment type="caution">
    <text evidence="6">The sequence shown here is derived from an EMBL/GenBank/DDBJ whole genome shotgun (WGS) entry which is preliminary data.</text>
</comment>
<evidence type="ECO:0000259" key="5">
    <source>
        <dbReference type="PROSITE" id="PS50931"/>
    </source>
</evidence>
<dbReference type="Pfam" id="PF00126">
    <property type="entry name" value="HTH_1"/>
    <property type="match status" value="1"/>
</dbReference>
<dbReference type="RefSeq" id="WP_261501153.1">
    <property type="nucleotide sequence ID" value="NZ_JAODYH010000007.1"/>
</dbReference>
<keyword evidence="7" id="KW-1185">Reference proteome</keyword>
<evidence type="ECO:0000256" key="4">
    <source>
        <dbReference type="ARBA" id="ARBA00023163"/>
    </source>
</evidence>
<gene>
    <name evidence="6" type="ORF">N0K08_14765</name>
</gene>
<keyword evidence="3" id="KW-0238">DNA-binding</keyword>
<dbReference type="Pfam" id="PF03466">
    <property type="entry name" value="LysR_substrate"/>
    <property type="match status" value="1"/>
</dbReference>
<protein>
    <submittedName>
        <fullName evidence="6">LysR family transcriptional regulator</fullName>
    </submittedName>
</protein>
<evidence type="ECO:0000313" key="7">
    <source>
        <dbReference type="Proteomes" id="UP001525968"/>
    </source>
</evidence>
<dbReference type="EMBL" id="JAODYH010000007">
    <property type="protein sequence ID" value="MCT9811905.1"/>
    <property type="molecule type" value="Genomic_DNA"/>
</dbReference>
<dbReference type="InterPro" id="IPR036388">
    <property type="entry name" value="WH-like_DNA-bd_sf"/>
</dbReference>
<organism evidence="6 7">
    <name type="scientific">Acidovorax bellezanensis</name>
    <dbReference type="NCBI Taxonomy" id="2976702"/>
    <lineage>
        <taxon>Bacteria</taxon>
        <taxon>Pseudomonadati</taxon>
        <taxon>Pseudomonadota</taxon>
        <taxon>Betaproteobacteria</taxon>
        <taxon>Burkholderiales</taxon>
        <taxon>Comamonadaceae</taxon>
        <taxon>Acidovorax</taxon>
    </lineage>
</organism>
<sequence length="333" mass="35157">MDIRQLEAFVAVMTIGSITGAAKLLERSQPAITRQIQELEAHLGGALLHRNGPKVSPTQLGYVLYEEAERIVNGVRRIQQHAQRASEVAAPPLLISATPALSLGVVTPALAQCHAALAVSKIELLSMRPENVVSDVLHGMADIGVCSLPLDHQQITVHWVAEVPCKAVVRADHALAALDVIPLQALAQERVIGMHNPHRLKQHIDAALRGADAPGLQAGIETNSSINAQALVRAGLGVAILDPMTLLGAPVQGLVYRDLDVQIPFHFGAISAQGKSPSASALILLEALRLTAASLDQCRLHDAQAMADVCAPSLSLPQASPISRPGRKATPTP</sequence>
<evidence type="ECO:0000256" key="2">
    <source>
        <dbReference type="ARBA" id="ARBA00023015"/>
    </source>
</evidence>
<evidence type="ECO:0000256" key="1">
    <source>
        <dbReference type="ARBA" id="ARBA00009437"/>
    </source>
</evidence>
<dbReference type="Gene3D" id="3.40.190.10">
    <property type="entry name" value="Periplasmic binding protein-like II"/>
    <property type="match status" value="2"/>
</dbReference>
<comment type="similarity">
    <text evidence="1">Belongs to the LysR transcriptional regulatory family.</text>
</comment>
<dbReference type="PANTHER" id="PTHR30427">
    <property type="entry name" value="TRANSCRIPTIONAL ACTIVATOR PROTEIN LYSR"/>
    <property type="match status" value="1"/>
</dbReference>
<accession>A0ABT2PN56</accession>
<dbReference type="SUPFAM" id="SSF53850">
    <property type="entry name" value="Periplasmic binding protein-like II"/>
    <property type="match status" value="1"/>
</dbReference>
<dbReference type="PRINTS" id="PR00039">
    <property type="entry name" value="HTHLYSR"/>
</dbReference>
<dbReference type="SUPFAM" id="SSF46785">
    <property type="entry name" value="Winged helix' DNA-binding domain"/>
    <property type="match status" value="1"/>
</dbReference>